<name>P92075_9EUPU</name>
<keyword evidence="1" id="KW-0472">Membrane</keyword>
<proteinExistence type="predicted"/>
<feature type="non-terminal residue" evidence="2">
    <location>
        <position position="1"/>
    </location>
</feature>
<feature type="transmembrane region" description="Helical" evidence="1">
    <location>
        <begin position="7"/>
        <end position="31"/>
    </location>
</feature>
<protein>
    <submittedName>
        <fullName evidence="2">NADH dehydrogenase subunit 4</fullName>
    </submittedName>
</protein>
<organism evidence="2">
    <name type="scientific">Euhadra herklotsi</name>
    <dbReference type="NCBI Taxonomy" id="58912"/>
    <lineage>
        <taxon>Eukaryota</taxon>
        <taxon>Metazoa</taxon>
        <taxon>Spiralia</taxon>
        <taxon>Lophotrochozoa</taxon>
        <taxon>Mollusca</taxon>
        <taxon>Gastropoda</taxon>
        <taxon>Heterobranchia</taxon>
        <taxon>Euthyneura</taxon>
        <taxon>Panpulmonata</taxon>
        <taxon>Eupulmonata</taxon>
        <taxon>Stylommatophora</taxon>
        <taxon>Helicina</taxon>
        <taxon>Camaenoidea</taxon>
        <taxon>Camaenidae</taxon>
        <taxon>Bradybaeninae</taxon>
        <taxon>Euhadra</taxon>
    </lineage>
</organism>
<evidence type="ECO:0000313" key="2">
    <source>
        <dbReference type="EMBL" id="CAA96379.1"/>
    </source>
</evidence>
<dbReference type="AlphaFoldDB" id="P92075"/>
<keyword evidence="1" id="KW-1133">Transmembrane helix</keyword>
<keyword evidence="2" id="KW-0496">Mitochondrion</keyword>
<geneLocation type="mitochondrion" evidence="2"/>
<evidence type="ECO:0000256" key="1">
    <source>
        <dbReference type="SAM" id="Phobius"/>
    </source>
</evidence>
<keyword evidence="1" id="KW-0812">Transmembrane</keyword>
<sequence>SKSMNSVALLSSVAHMFPLFLILNMNLISFYTEYCM</sequence>
<accession>P92075</accession>
<dbReference type="EMBL" id="Z71700">
    <property type="protein sequence ID" value="CAA96379.1"/>
    <property type="molecule type" value="Genomic_DNA"/>
</dbReference>
<reference evidence="2" key="1">
    <citation type="submission" date="1996-05" db="EMBL/GenBank/DDBJ databases">
        <title>Evolution of pulmonate gastropod mitochondrial genomes: comparisons of complete gene organization of Euhadra, Cepaea and Albinaria and implications of unusual tRNA secondary structures.</title>
        <authorList>
            <person name="Yamazaki N."/>
            <person name="Ueshima R."/>
            <person name="Terrett J.A."/>
            <person name="Yokobori S."/>
            <person name="Kaifu M."/>
            <person name="Segawa R."/>
            <person name="Kobayashi T."/>
            <person name="Numachi K."/>
            <person name="Ueda T."/>
            <person name="Nishikawa K."/>
            <person name="Watanabe K."/>
            <person name="Thomas R.H."/>
        </authorList>
    </citation>
    <scope>NUCLEOTIDE SEQUENCE</scope>
    <source>
        <tissue evidence="2">Hepatopancreas</tissue>
    </source>
</reference>